<evidence type="ECO:0008006" key="4">
    <source>
        <dbReference type="Google" id="ProtNLM"/>
    </source>
</evidence>
<evidence type="ECO:0000313" key="2">
    <source>
        <dbReference type="EMBL" id="REC69625.1"/>
    </source>
</evidence>
<name>A0A3D9CV35_9FLAO</name>
<dbReference type="Proteomes" id="UP000256769">
    <property type="component" value="Unassembled WGS sequence"/>
</dbReference>
<dbReference type="PANTHER" id="PTHR28026:SF9">
    <property type="entry name" value="2-HYDROXY-PALMITIC ACID DIOXYGENASE MPO1"/>
    <property type="match status" value="1"/>
</dbReference>
<evidence type="ECO:0000256" key="1">
    <source>
        <dbReference type="SAM" id="Phobius"/>
    </source>
</evidence>
<sequence>MRKVDLLFAEYSKSHRNATNKLIHWICVPFIFWTILGFISLIPSPHFCIYYFGCISITSLIIVSLITLFYVRLSLLISIIMVFAMLVMEHFIYLTNVSMEKQSWIIYLSIFIITWILQFIGHKIERQKPSFLKDLQFLLIGPIWLLSFILKKTGIRY</sequence>
<dbReference type="PANTHER" id="PTHR28026">
    <property type="entry name" value="DUF962 DOMAIN PROTEIN (AFU_ORTHOLOGUE AFUA_8G05310)"/>
    <property type="match status" value="1"/>
</dbReference>
<keyword evidence="3" id="KW-1185">Reference proteome</keyword>
<feature type="transmembrane region" description="Helical" evidence="1">
    <location>
        <begin position="75"/>
        <end position="92"/>
    </location>
</feature>
<dbReference type="Pfam" id="PF06127">
    <property type="entry name" value="Mpo1-like"/>
    <property type="match status" value="1"/>
</dbReference>
<organism evidence="2 3">
    <name type="scientific">Chryseobacterium flavum</name>
    <dbReference type="NCBI Taxonomy" id="415851"/>
    <lineage>
        <taxon>Bacteria</taxon>
        <taxon>Pseudomonadati</taxon>
        <taxon>Bacteroidota</taxon>
        <taxon>Flavobacteriia</taxon>
        <taxon>Flavobacteriales</taxon>
        <taxon>Weeksellaceae</taxon>
        <taxon>Chryseobacterium group</taxon>
        <taxon>Chryseobacterium</taxon>
    </lineage>
</organism>
<keyword evidence="1" id="KW-1133">Transmembrane helix</keyword>
<proteinExistence type="predicted"/>
<keyword evidence="1" id="KW-0472">Membrane</keyword>
<reference evidence="2 3" key="1">
    <citation type="journal article" date="2007" name="Int. J. Syst. Evol. Microbiol.">
        <title>Chryseobacterium flavum sp. nov., isolated from polluted soil.</title>
        <authorList>
            <person name="Zhou Y."/>
            <person name="Dong J."/>
            <person name="Wang X."/>
            <person name="Huang X."/>
            <person name="Zhang K.Y."/>
            <person name="Zhang Y.Q."/>
            <person name="Guo Y.F."/>
            <person name="Lai R."/>
            <person name="Li W.J."/>
        </authorList>
    </citation>
    <scope>NUCLEOTIDE SEQUENCE [LARGE SCALE GENOMIC DNA]</scope>
    <source>
        <strain evidence="2 3">KCTC 12877</strain>
    </source>
</reference>
<feature type="transmembrane region" description="Helical" evidence="1">
    <location>
        <begin position="132"/>
        <end position="150"/>
    </location>
</feature>
<dbReference type="AlphaFoldDB" id="A0A3D9CV35"/>
<dbReference type="GO" id="GO:0016020">
    <property type="term" value="C:membrane"/>
    <property type="evidence" value="ECO:0007669"/>
    <property type="project" value="GOC"/>
</dbReference>
<dbReference type="RefSeq" id="WP_115956583.1">
    <property type="nucleotide sequence ID" value="NZ_CBCRVL010000002.1"/>
</dbReference>
<dbReference type="GO" id="GO:0046521">
    <property type="term" value="P:sphingoid catabolic process"/>
    <property type="evidence" value="ECO:0007669"/>
    <property type="project" value="TreeGrafter"/>
</dbReference>
<dbReference type="OrthoDB" id="5515308at2"/>
<gene>
    <name evidence="2" type="ORF">DRF59_01830</name>
</gene>
<dbReference type="EMBL" id="QNUE01000001">
    <property type="protein sequence ID" value="REC69625.1"/>
    <property type="molecule type" value="Genomic_DNA"/>
</dbReference>
<evidence type="ECO:0000313" key="3">
    <source>
        <dbReference type="Proteomes" id="UP000256769"/>
    </source>
</evidence>
<feature type="transmembrane region" description="Helical" evidence="1">
    <location>
        <begin position="104"/>
        <end position="120"/>
    </location>
</feature>
<dbReference type="InterPro" id="IPR009305">
    <property type="entry name" value="Mpo1-like"/>
</dbReference>
<feature type="transmembrane region" description="Helical" evidence="1">
    <location>
        <begin position="49"/>
        <end position="70"/>
    </location>
</feature>
<feature type="transmembrane region" description="Helical" evidence="1">
    <location>
        <begin position="22"/>
        <end position="43"/>
    </location>
</feature>
<keyword evidence="1" id="KW-0812">Transmembrane</keyword>
<comment type="caution">
    <text evidence="2">The sequence shown here is derived from an EMBL/GenBank/DDBJ whole genome shotgun (WGS) entry which is preliminary data.</text>
</comment>
<protein>
    <recommendedName>
        <fullName evidence="4">DUF962 domain-containing protein</fullName>
    </recommendedName>
</protein>
<accession>A0A3D9CV35</accession>